<dbReference type="EMBL" id="CP019948">
    <property type="protein sequence ID" value="ARN83352.1"/>
    <property type="molecule type" value="Genomic_DNA"/>
</dbReference>
<accession>A0A1W6N0J2</accession>
<name>A0A1W6N0J2_9HYPH</name>
<evidence type="ECO:0000313" key="2">
    <source>
        <dbReference type="Proteomes" id="UP000193978"/>
    </source>
</evidence>
<keyword evidence="1" id="KW-0808">Transferase</keyword>
<dbReference type="GO" id="GO:0032259">
    <property type="term" value="P:methylation"/>
    <property type="evidence" value="ECO:0007669"/>
    <property type="project" value="UniProtKB-KW"/>
</dbReference>
<dbReference type="Proteomes" id="UP000193978">
    <property type="component" value="Chromosome"/>
</dbReference>
<dbReference type="CDD" id="cd02440">
    <property type="entry name" value="AdoMet_MTases"/>
    <property type="match status" value="1"/>
</dbReference>
<dbReference type="STRING" id="655015.B1812_03890"/>
<protein>
    <submittedName>
        <fullName evidence="1">Phospholipid methyltransferase</fullName>
    </submittedName>
</protein>
<dbReference type="KEGG" id="mbry:B1812_03890"/>
<reference evidence="1 2" key="1">
    <citation type="submission" date="2017-02" db="EMBL/GenBank/DDBJ databases">
        <authorList>
            <person name="Peterson S.W."/>
        </authorList>
    </citation>
    <scope>NUCLEOTIDE SEQUENCE [LARGE SCALE GENOMIC DNA]</scope>
    <source>
        <strain evidence="1 2">S285</strain>
    </source>
</reference>
<evidence type="ECO:0000313" key="1">
    <source>
        <dbReference type="EMBL" id="ARN83352.1"/>
    </source>
</evidence>
<dbReference type="RefSeq" id="WP_085773485.1">
    <property type="nucleotide sequence ID" value="NZ_AP027149.1"/>
</dbReference>
<keyword evidence="1" id="KW-0489">Methyltransferase</keyword>
<proteinExistence type="predicted"/>
<dbReference type="InterPro" id="IPR029063">
    <property type="entry name" value="SAM-dependent_MTases_sf"/>
</dbReference>
<dbReference type="SUPFAM" id="SSF53335">
    <property type="entry name" value="S-adenosyl-L-methionine-dependent methyltransferases"/>
    <property type="match status" value="1"/>
</dbReference>
<dbReference type="Gene3D" id="3.40.50.150">
    <property type="entry name" value="Vaccinia Virus protein VP39"/>
    <property type="match status" value="1"/>
</dbReference>
<keyword evidence="2" id="KW-1185">Reference proteome</keyword>
<dbReference type="AlphaFoldDB" id="A0A1W6N0J2"/>
<gene>
    <name evidence="1" type="ORF">B1812_03890</name>
</gene>
<sequence>MSYSQQSARTPLADAVRFLGQWARNPFLMGAVAPSGPALAKAMANCVDPEREGPVVELGPGTGPVTQALLARVPRERLLLVEYEAKFCDLLATRYPGVKILQGDAYDLKKTLEGHLSGPPAAIVSSLPLLVRPEGDRVRLLAQAFELMGPEGVMIQFTYGATSPIPLDAPELEGAFVAKGSAPILLNFPPARVWRFLRETRPA</sequence>
<organism evidence="1 2">
    <name type="scientific">Methylocystis bryophila</name>
    <dbReference type="NCBI Taxonomy" id="655015"/>
    <lineage>
        <taxon>Bacteria</taxon>
        <taxon>Pseudomonadati</taxon>
        <taxon>Pseudomonadota</taxon>
        <taxon>Alphaproteobacteria</taxon>
        <taxon>Hyphomicrobiales</taxon>
        <taxon>Methylocystaceae</taxon>
        <taxon>Methylocystis</taxon>
    </lineage>
</organism>
<dbReference type="GO" id="GO:0008168">
    <property type="term" value="F:methyltransferase activity"/>
    <property type="evidence" value="ECO:0007669"/>
    <property type="project" value="UniProtKB-KW"/>
</dbReference>